<name>A0A238XL14_9FLAO</name>
<organism evidence="1 2">
    <name type="scientific">Lutibacter flavus</name>
    <dbReference type="NCBI Taxonomy" id="691689"/>
    <lineage>
        <taxon>Bacteria</taxon>
        <taxon>Pseudomonadati</taxon>
        <taxon>Bacteroidota</taxon>
        <taxon>Flavobacteriia</taxon>
        <taxon>Flavobacteriales</taxon>
        <taxon>Flavobacteriaceae</taxon>
        <taxon>Lutibacter</taxon>
    </lineage>
</organism>
<dbReference type="RefSeq" id="WP_089378212.1">
    <property type="nucleotide sequence ID" value="NZ_FZNX01000003.1"/>
</dbReference>
<dbReference type="AlphaFoldDB" id="A0A238XL14"/>
<proteinExistence type="predicted"/>
<evidence type="ECO:0000313" key="2">
    <source>
        <dbReference type="Proteomes" id="UP000198412"/>
    </source>
</evidence>
<gene>
    <name evidence="1" type="ORF">SAMN04488111_1901</name>
</gene>
<reference evidence="2" key="1">
    <citation type="submission" date="2017-06" db="EMBL/GenBank/DDBJ databases">
        <authorList>
            <person name="Varghese N."/>
            <person name="Submissions S."/>
        </authorList>
    </citation>
    <scope>NUCLEOTIDE SEQUENCE [LARGE SCALE GENOMIC DNA]</scope>
    <source>
        <strain evidence="2">DSM 27993</strain>
    </source>
</reference>
<keyword evidence="2" id="KW-1185">Reference proteome</keyword>
<dbReference type="OrthoDB" id="680366at2"/>
<dbReference type="Proteomes" id="UP000198412">
    <property type="component" value="Unassembled WGS sequence"/>
</dbReference>
<evidence type="ECO:0000313" key="1">
    <source>
        <dbReference type="EMBL" id="SNR59372.1"/>
    </source>
</evidence>
<accession>A0A238XL14</accession>
<dbReference type="EMBL" id="FZNX01000003">
    <property type="protein sequence ID" value="SNR59372.1"/>
    <property type="molecule type" value="Genomic_DNA"/>
</dbReference>
<protein>
    <submittedName>
        <fullName evidence="1">Uncharacterized protein</fullName>
    </submittedName>
</protein>
<sequence>METAVIFNSDLHFEHKQWRRELFFWEDELKSFQKRLDELVKRWTDKNMLAQLEHYQNQFMIQEEVINEFHDEIFLHETNIAAHYKKGEDVLNEDLVKKHIEFRNHMEVQRNMYTNLKKEFYKFLSEYM</sequence>